<sequence>MPNLFEKIHDKLSSKSSSKTEVPTDIPSYDQPLDRRTMYQLRMQRGVNLGSWFALEAWLTGSVFQHAKDPKQSDLDLVSGMKPEEAKKILEHHWDHFIDDGDWKWMASHGISAVRLPINYVHFVASDSKYSSLLKGTEFASFAEVYQGAWSRIEAAIKKAASHNIGVLIDLHGAPGGQNKDAHCGKSDGNVSFFNGIGAGSNRKTTIKILVELAAAVASYENVIGLELINEPINHSSLEGFYDDAIKAIRSSNSKDAARLPLYLGDAWHTRHYAKYVGEHSNAGNPLVMDHHLYRCFTKQDHSTSAEDHAKALDLNNGETANFLKSISNQTGGNVIIGEWSSALNPGSLKNSSNKSEAKKAWGMSQWFAFEQFTAGYFYWTLKKEGGPDPGWCFYTAVEKGVMPQSLNPLQATRHRSPQELQQACDQAMDPLYKEHCKYWDSRNAKGQHEGYVQGFRTAWTDYMSFLQQGTEPGLTQTLCKLRCASFESQGHKDAWEFEHGYMQGLKSFKKLLYQ</sequence>
<keyword evidence="3 4" id="KW-0326">Glycosidase</keyword>
<dbReference type="Proteomes" id="UP000186303">
    <property type="component" value="Chromosome 4"/>
</dbReference>
<evidence type="ECO:0000313" key="6">
    <source>
        <dbReference type="EMBL" id="SHO78723.1"/>
    </source>
</evidence>
<organism evidence="6 7">
    <name type="scientific">Malassezia sympodialis (strain ATCC 42132)</name>
    <name type="common">Atopic eczema-associated yeast</name>
    <dbReference type="NCBI Taxonomy" id="1230383"/>
    <lineage>
        <taxon>Eukaryota</taxon>
        <taxon>Fungi</taxon>
        <taxon>Dikarya</taxon>
        <taxon>Basidiomycota</taxon>
        <taxon>Ustilaginomycotina</taxon>
        <taxon>Malasseziomycetes</taxon>
        <taxon>Malasseziales</taxon>
        <taxon>Malasseziaceae</taxon>
        <taxon>Malassezia</taxon>
    </lineage>
</organism>
<evidence type="ECO:0000256" key="2">
    <source>
        <dbReference type="ARBA" id="ARBA00022801"/>
    </source>
</evidence>
<dbReference type="AlphaFoldDB" id="M5EAE4"/>
<dbReference type="Pfam" id="PF00150">
    <property type="entry name" value="Cellulase"/>
    <property type="match status" value="1"/>
</dbReference>
<dbReference type="Gene3D" id="3.20.20.80">
    <property type="entry name" value="Glycosidases"/>
    <property type="match status" value="1"/>
</dbReference>
<dbReference type="STRING" id="1230383.M5EAE4"/>
<dbReference type="EMBL" id="LT671824">
    <property type="protein sequence ID" value="SHO78723.1"/>
    <property type="molecule type" value="Genomic_DNA"/>
</dbReference>
<dbReference type="PANTHER" id="PTHR31297">
    <property type="entry name" value="GLUCAN ENDO-1,6-BETA-GLUCOSIDASE B"/>
    <property type="match status" value="1"/>
</dbReference>
<evidence type="ECO:0000256" key="4">
    <source>
        <dbReference type="RuleBase" id="RU361153"/>
    </source>
</evidence>
<evidence type="ECO:0000256" key="3">
    <source>
        <dbReference type="ARBA" id="ARBA00023295"/>
    </source>
</evidence>
<keyword evidence="2 4" id="KW-0378">Hydrolase</keyword>
<dbReference type="GO" id="GO:0005737">
    <property type="term" value="C:cytoplasm"/>
    <property type="evidence" value="ECO:0007669"/>
    <property type="project" value="UniProtKB-ARBA"/>
</dbReference>
<evidence type="ECO:0000256" key="1">
    <source>
        <dbReference type="ARBA" id="ARBA00005641"/>
    </source>
</evidence>
<dbReference type="GO" id="GO:0046557">
    <property type="term" value="F:glucan endo-1,6-beta-glucosidase activity"/>
    <property type="evidence" value="ECO:0007669"/>
    <property type="project" value="TreeGrafter"/>
</dbReference>
<dbReference type="GO" id="GO:0009986">
    <property type="term" value="C:cell surface"/>
    <property type="evidence" value="ECO:0007669"/>
    <property type="project" value="TreeGrafter"/>
</dbReference>
<dbReference type="HOGENOM" id="CLU_004624_8_2_1"/>
<dbReference type="VEuPathDB" id="FungiDB:MSYG_3070"/>
<dbReference type="PANTHER" id="PTHR31297:SF43">
    <property type="entry name" value="GLUCAN 1,3-BETA-GLUCOSIDASE 3"/>
    <property type="match status" value="1"/>
</dbReference>
<comment type="similarity">
    <text evidence="1 4">Belongs to the glycosyl hydrolase 5 (cellulase A) family.</text>
</comment>
<dbReference type="OrthoDB" id="1887033at2759"/>
<dbReference type="InterPro" id="IPR001547">
    <property type="entry name" value="Glyco_hydro_5"/>
</dbReference>
<evidence type="ECO:0000313" key="7">
    <source>
        <dbReference type="Proteomes" id="UP000186303"/>
    </source>
</evidence>
<dbReference type="KEGG" id="msym:MSY001_2105"/>
<dbReference type="GO" id="GO:0005576">
    <property type="term" value="C:extracellular region"/>
    <property type="evidence" value="ECO:0007669"/>
    <property type="project" value="TreeGrafter"/>
</dbReference>
<dbReference type="GO" id="GO:0009251">
    <property type="term" value="P:glucan catabolic process"/>
    <property type="evidence" value="ECO:0007669"/>
    <property type="project" value="TreeGrafter"/>
</dbReference>
<dbReference type="OMA" id="WMASHGI"/>
<gene>
    <name evidence="6" type="ORF">MSYG_3070</name>
</gene>
<protein>
    <submittedName>
        <fullName evidence="6">Similar to S.cerevisiae protein YBR056W (Putative glycoside hydrolase of the mitochondrial intermembrane space)</fullName>
    </submittedName>
</protein>
<accession>M5EAE4</accession>
<name>M5EAE4_MALS4</name>
<keyword evidence="7" id="KW-1185">Reference proteome</keyword>
<dbReference type="FunFam" id="3.20.20.80:FF:000100">
    <property type="entry name" value="Glycoside hydrolase superfamily"/>
    <property type="match status" value="1"/>
</dbReference>
<reference evidence="7" key="1">
    <citation type="journal article" date="2017" name="Nucleic Acids Res.">
        <title>Proteogenomics produces comprehensive and highly accurate protein-coding gene annotation in a complete genome assembly of Malassezia sympodialis.</title>
        <authorList>
            <person name="Zhu Y."/>
            <person name="Engstroem P.G."/>
            <person name="Tellgren-Roth C."/>
            <person name="Baudo C.D."/>
            <person name="Kennell J.C."/>
            <person name="Sun S."/>
            <person name="Billmyre R.B."/>
            <person name="Schroeder M.S."/>
            <person name="Andersson A."/>
            <person name="Holm T."/>
            <person name="Sigurgeirsson B."/>
            <person name="Wu G."/>
            <person name="Sankaranarayanan S.R."/>
            <person name="Siddharthan R."/>
            <person name="Sanyal K."/>
            <person name="Lundeberg J."/>
            <person name="Nystedt B."/>
            <person name="Boekhout T."/>
            <person name="Dawson T.L. Jr."/>
            <person name="Heitman J."/>
            <person name="Scheynius A."/>
            <person name="Lehtioe J."/>
        </authorList>
    </citation>
    <scope>NUCLEOTIDE SEQUENCE [LARGE SCALE GENOMIC DNA]</scope>
    <source>
        <strain evidence="7">ATCC 42132</strain>
    </source>
</reference>
<proteinExistence type="inferred from homology"/>
<dbReference type="SUPFAM" id="SSF51445">
    <property type="entry name" value="(Trans)glycosidases"/>
    <property type="match status" value="1"/>
</dbReference>
<feature type="domain" description="Glycoside hydrolase family 5" evidence="5">
    <location>
        <begin position="104"/>
        <end position="384"/>
    </location>
</feature>
<evidence type="ECO:0000259" key="5">
    <source>
        <dbReference type="Pfam" id="PF00150"/>
    </source>
</evidence>
<dbReference type="InterPro" id="IPR050386">
    <property type="entry name" value="Glycosyl_hydrolase_5"/>
</dbReference>
<dbReference type="InterPro" id="IPR017853">
    <property type="entry name" value="GH"/>
</dbReference>